<sequence>MNGPSGICYTLKVKSRFVRITVFMREERRVGVGVGVGHIFIAEQITAYPGAFARMAAFYLPLLSRVIVNAWEEIA</sequence>
<dbReference type="EMBL" id="CP017581">
    <property type="protein sequence ID" value="ARF49188.1"/>
    <property type="molecule type" value="Genomic_DNA"/>
</dbReference>
<keyword evidence="2" id="KW-1185">Reference proteome</keyword>
<reference evidence="1 2" key="1">
    <citation type="submission" date="2016-10" db="EMBL/GenBank/DDBJ databases">
        <title>Complete Genome Assembly of Pantoea stewartii subsp. stewartii DC283, a Corn Pathogen.</title>
        <authorList>
            <person name="Duong D.A."/>
            <person name="Stevens A.M."/>
            <person name="Jensen R.V."/>
        </authorList>
    </citation>
    <scope>NUCLEOTIDE SEQUENCE [LARGE SCALE GENOMIC DNA]</scope>
    <source>
        <strain evidence="1 2">DC283</strain>
    </source>
</reference>
<protein>
    <submittedName>
        <fullName evidence="1">Uncharacterized protein</fullName>
    </submittedName>
</protein>
<evidence type="ECO:0000313" key="1">
    <source>
        <dbReference type="EMBL" id="ARF49188.1"/>
    </source>
</evidence>
<accession>A0ABM6K4M9</accession>
<evidence type="ECO:0000313" key="2">
    <source>
        <dbReference type="Proteomes" id="UP000192380"/>
    </source>
</evidence>
<dbReference type="Proteomes" id="UP000192380">
    <property type="component" value="Chromosome"/>
</dbReference>
<organism evidence="1 2">
    <name type="scientific">Pantoea stewartii subsp. stewartii DC283</name>
    <dbReference type="NCBI Taxonomy" id="660596"/>
    <lineage>
        <taxon>Bacteria</taxon>
        <taxon>Pseudomonadati</taxon>
        <taxon>Pseudomonadota</taxon>
        <taxon>Gammaproteobacteria</taxon>
        <taxon>Enterobacterales</taxon>
        <taxon>Erwiniaceae</taxon>
        <taxon>Pantoea</taxon>
    </lineage>
</organism>
<gene>
    <name evidence="1" type="ORF">DSJ_07435</name>
</gene>
<proteinExistence type="predicted"/>
<name>A0ABM6K4M9_PANSE</name>